<gene>
    <name evidence="1" type="primary">jg15443</name>
    <name evidence="1" type="ORF">PAEG_LOCUS22814</name>
</gene>
<dbReference type="OrthoDB" id="5419617at2759"/>
<protein>
    <submittedName>
        <fullName evidence="1">Jg15443 protein</fullName>
    </submittedName>
</protein>
<name>A0A8S4S692_9NEOP</name>
<accession>A0A8S4S692</accession>
<keyword evidence="2" id="KW-1185">Reference proteome</keyword>
<comment type="caution">
    <text evidence="1">The sequence shown here is derived from an EMBL/GenBank/DDBJ whole genome shotgun (WGS) entry which is preliminary data.</text>
</comment>
<evidence type="ECO:0000313" key="2">
    <source>
        <dbReference type="Proteomes" id="UP000838756"/>
    </source>
</evidence>
<proteinExistence type="predicted"/>
<dbReference type="Proteomes" id="UP000838756">
    <property type="component" value="Unassembled WGS sequence"/>
</dbReference>
<sequence>MGLITGQSSLNRHLSITGVTDSPLRRACMEADETPTHVMLECTGVAERREVYLRSPATLPEVLGNLGGMLSFWKELGWLEQRVTSGKFRRTTSDVLTFGNCSEKKKKNHLPI</sequence>
<evidence type="ECO:0000313" key="1">
    <source>
        <dbReference type="EMBL" id="CAH2255465.1"/>
    </source>
</evidence>
<reference evidence="1" key="1">
    <citation type="submission" date="2022-03" db="EMBL/GenBank/DDBJ databases">
        <authorList>
            <person name="Lindestad O."/>
        </authorList>
    </citation>
    <scope>NUCLEOTIDE SEQUENCE</scope>
</reference>
<dbReference type="AlphaFoldDB" id="A0A8S4S692"/>
<organism evidence="1 2">
    <name type="scientific">Pararge aegeria aegeria</name>
    <dbReference type="NCBI Taxonomy" id="348720"/>
    <lineage>
        <taxon>Eukaryota</taxon>
        <taxon>Metazoa</taxon>
        <taxon>Ecdysozoa</taxon>
        <taxon>Arthropoda</taxon>
        <taxon>Hexapoda</taxon>
        <taxon>Insecta</taxon>
        <taxon>Pterygota</taxon>
        <taxon>Neoptera</taxon>
        <taxon>Endopterygota</taxon>
        <taxon>Lepidoptera</taxon>
        <taxon>Glossata</taxon>
        <taxon>Ditrysia</taxon>
        <taxon>Papilionoidea</taxon>
        <taxon>Nymphalidae</taxon>
        <taxon>Satyrinae</taxon>
        <taxon>Satyrini</taxon>
        <taxon>Parargina</taxon>
        <taxon>Pararge</taxon>
    </lineage>
</organism>
<dbReference type="EMBL" id="CAKXAJ010026090">
    <property type="protein sequence ID" value="CAH2255465.1"/>
    <property type="molecule type" value="Genomic_DNA"/>
</dbReference>